<evidence type="ECO:0000256" key="2">
    <source>
        <dbReference type="ARBA" id="ARBA00004370"/>
    </source>
</evidence>
<dbReference type="CDD" id="cd00082">
    <property type="entry name" value="HisKA"/>
    <property type="match status" value="1"/>
</dbReference>
<dbReference type="Pfam" id="PF13188">
    <property type="entry name" value="PAS_8"/>
    <property type="match status" value="1"/>
</dbReference>
<dbReference type="PROSITE" id="PS50885">
    <property type="entry name" value="HAMP"/>
    <property type="match status" value="1"/>
</dbReference>
<keyword evidence="5 14" id="KW-0597">Phosphoprotein</keyword>
<dbReference type="InterPro" id="IPR003660">
    <property type="entry name" value="HAMP_dom"/>
</dbReference>
<dbReference type="InterPro" id="IPR001789">
    <property type="entry name" value="Sig_transdc_resp-reg_receiver"/>
</dbReference>
<evidence type="ECO:0000256" key="14">
    <source>
        <dbReference type="PROSITE-ProRule" id="PRU00169"/>
    </source>
</evidence>
<evidence type="ECO:0000256" key="6">
    <source>
        <dbReference type="ARBA" id="ARBA00022679"/>
    </source>
</evidence>
<sequence length="993" mass="107289">MATFIQTLSLRTRLRAALVLMLAVLVAVLLLLADSIIERGFLVVEEREVAERVTQVTNALENGLLGLQRTTIDYAQWDDTYAFVGDEDPAFIETNFVDSTFIYNALACVIMVNAEGDIVYAAWFDLAEETFVDPPPELTSFTGPYATLLQHRSVDAGIKGFLLLEDGPLLLAAQPIVTSLGEGPPAGTLLMGRWLDEAEVARLAELTRLDFAVYQPDAAALPDELQPLAAGATAEKPFIQIVDAQRILGATLLPNLSGTAGIVVALDLPRDVYQLGQTALRNYTLVLLATALLFGALVLVVIERTVLRRTIRLSQQVAAIGPHAPTVRVEALGRDEVGQLAAAINQMLQRLAAYQTQVAENERRYRQLIELLPDAIIVHDGRTVRYINSVGARMLGNGLPATLIGQPVAPVVGGLTPRPDGTPVIQEAALRCANGETIEAELVALPFSDHDTPATQVIVRNITERKQVEQTLRAAKEAADAANRAKSQFLATMSHELRTPLTAIIGYAELLEQSLDVAEPTEMRQDLGRIRNAGVHLLALINDVLDLSKIEAGHMQTKPSTLNVSQLLETVVATVRPLAQNNGNQLLVQHDIGLGEMFTDAMRLRQMLLNLLSNACKFTHEGRVTLEVRVLPAEAPDVPERLTFAVHDTGIGIAPDQIQRLFQDFVQIDASSTRKYGGTGLGLALSQRLAQLLGGAITVTSEPEVGSTFTLTVPRQTTTLGEAAPLVPLVPTALAPPSLGDLPGGESRIILIIDDDPAIRDLLPRVLAQTGLHFEAAASGEEGLDLAAALLPDLILLDVLLPGMTGWDVLQQLKSDPDTEAIPVLMLTIAQDTANGFMLGATNILSKPVEVERLATEVALVLHGQPTAQRLLLVEDDPDIRAYLRRTLVQGGWSVDEAEDGPTALKLLEQQAPALAIVDLMLPGMDGITLIAAMRTHPHGAELPILVVTAKDLALAEQEQLNQSVEQVMRKGSFRGDELLRSVRALLQRRTER</sequence>
<evidence type="ECO:0000256" key="1">
    <source>
        <dbReference type="ARBA" id="ARBA00000085"/>
    </source>
</evidence>
<dbReference type="EC" id="2.7.13.3" evidence="4"/>
<keyword evidence="11 16" id="KW-0472">Membrane</keyword>
<comment type="subcellular location">
    <subcellularLocation>
        <location evidence="2">Membrane</location>
    </subcellularLocation>
</comment>
<dbReference type="InterPro" id="IPR004358">
    <property type="entry name" value="Sig_transdc_His_kin-like_C"/>
</dbReference>
<evidence type="ECO:0000256" key="3">
    <source>
        <dbReference type="ARBA" id="ARBA00006402"/>
    </source>
</evidence>
<dbReference type="Gene3D" id="6.10.340.10">
    <property type="match status" value="1"/>
</dbReference>
<keyword evidence="12" id="KW-0131">Cell cycle</keyword>
<dbReference type="Pfam" id="PF02518">
    <property type="entry name" value="HATPase_c"/>
    <property type="match status" value="1"/>
</dbReference>
<dbReference type="SMART" id="SM00388">
    <property type="entry name" value="HisKA"/>
    <property type="match status" value="1"/>
</dbReference>
<dbReference type="InterPro" id="IPR036097">
    <property type="entry name" value="HisK_dim/P_sf"/>
</dbReference>
<feature type="modified residue" description="4-aspartylphosphate" evidence="14">
    <location>
        <position position="919"/>
    </location>
</feature>
<dbReference type="GO" id="GO:0009927">
    <property type="term" value="F:histidine phosphotransfer kinase activity"/>
    <property type="evidence" value="ECO:0007669"/>
    <property type="project" value="TreeGrafter"/>
</dbReference>
<gene>
    <name evidence="20" type="ORF">EI684_08535</name>
</gene>
<dbReference type="CDD" id="cd17574">
    <property type="entry name" value="REC_OmpR"/>
    <property type="match status" value="1"/>
</dbReference>
<dbReference type="PANTHER" id="PTHR43047">
    <property type="entry name" value="TWO-COMPONENT HISTIDINE PROTEIN KINASE"/>
    <property type="match status" value="1"/>
</dbReference>
<evidence type="ECO:0000313" key="20">
    <source>
        <dbReference type="EMBL" id="RRR73622.1"/>
    </source>
</evidence>
<keyword evidence="10" id="KW-0902">Two-component regulatory system</keyword>
<dbReference type="InterPro" id="IPR035965">
    <property type="entry name" value="PAS-like_dom_sf"/>
</dbReference>
<evidence type="ECO:0000256" key="15">
    <source>
        <dbReference type="SAM" id="Coils"/>
    </source>
</evidence>
<dbReference type="SUPFAM" id="SSF47384">
    <property type="entry name" value="Homodimeric domain of signal transducing histidine kinase"/>
    <property type="match status" value="1"/>
</dbReference>
<evidence type="ECO:0000256" key="8">
    <source>
        <dbReference type="ARBA" id="ARBA00022777"/>
    </source>
</evidence>
<dbReference type="PROSITE" id="PS50110">
    <property type="entry name" value="RESPONSE_REGULATORY"/>
    <property type="match status" value="2"/>
</dbReference>
<comment type="similarity">
    <text evidence="3">In the N-terminal section; belongs to the phytochrome family.</text>
</comment>
<dbReference type="InterPro" id="IPR003594">
    <property type="entry name" value="HATPase_dom"/>
</dbReference>
<dbReference type="CDD" id="cd16922">
    <property type="entry name" value="HATPase_EvgS-ArcB-TorS-like"/>
    <property type="match status" value="1"/>
</dbReference>
<dbReference type="Gene3D" id="1.10.287.130">
    <property type="match status" value="1"/>
</dbReference>
<evidence type="ECO:0000259" key="19">
    <source>
        <dbReference type="PROSITE" id="PS50885"/>
    </source>
</evidence>
<dbReference type="FunFam" id="3.30.565.10:FF:000010">
    <property type="entry name" value="Sensor histidine kinase RcsC"/>
    <property type="match status" value="1"/>
</dbReference>
<feature type="domain" description="HAMP" evidence="19">
    <location>
        <begin position="304"/>
        <end position="356"/>
    </location>
</feature>
<dbReference type="NCBIfam" id="TIGR00229">
    <property type="entry name" value="sensory_box"/>
    <property type="match status" value="1"/>
</dbReference>
<dbReference type="InterPro" id="IPR036890">
    <property type="entry name" value="HATPase_C_sf"/>
</dbReference>
<organism evidence="20 21">
    <name type="scientific">Candidatus Viridilinea halotolerans</name>
    <dbReference type="NCBI Taxonomy" id="2491704"/>
    <lineage>
        <taxon>Bacteria</taxon>
        <taxon>Bacillati</taxon>
        <taxon>Chloroflexota</taxon>
        <taxon>Chloroflexia</taxon>
        <taxon>Chloroflexales</taxon>
        <taxon>Chloroflexineae</taxon>
        <taxon>Oscillochloridaceae</taxon>
        <taxon>Candidatus Viridilinea</taxon>
    </lineage>
</organism>
<dbReference type="SMART" id="SM00304">
    <property type="entry name" value="HAMP"/>
    <property type="match status" value="1"/>
</dbReference>
<dbReference type="Pfam" id="PF00512">
    <property type="entry name" value="HisKA"/>
    <property type="match status" value="1"/>
</dbReference>
<evidence type="ECO:0000256" key="12">
    <source>
        <dbReference type="ARBA" id="ARBA00023306"/>
    </source>
</evidence>
<dbReference type="Proteomes" id="UP000280307">
    <property type="component" value="Unassembled WGS sequence"/>
</dbReference>
<dbReference type="Gene3D" id="3.30.450.20">
    <property type="entry name" value="PAS domain"/>
    <property type="match status" value="1"/>
</dbReference>
<dbReference type="InterPro" id="IPR005467">
    <property type="entry name" value="His_kinase_dom"/>
</dbReference>
<dbReference type="Gene3D" id="3.40.50.2300">
    <property type="match status" value="2"/>
</dbReference>
<accession>A0A426U237</accession>
<dbReference type="SUPFAM" id="SSF55874">
    <property type="entry name" value="ATPase domain of HSP90 chaperone/DNA topoisomerase II/histidine kinase"/>
    <property type="match status" value="1"/>
</dbReference>
<dbReference type="Pfam" id="PF05228">
    <property type="entry name" value="CHASE4"/>
    <property type="match status" value="1"/>
</dbReference>
<feature type="transmembrane region" description="Helical" evidence="16">
    <location>
        <begin position="283"/>
        <end position="302"/>
    </location>
</feature>
<feature type="modified residue" description="4-aspartylphosphate" evidence="14">
    <location>
        <position position="798"/>
    </location>
</feature>
<evidence type="ECO:0000259" key="18">
    <source>
        <dbReference type="PROSITE" id="PS50110"/>
    </source>
</evidence>
<dbReference type="GO" id="GO:0005524">
    <property type="term" value="F:ATP binding"/>
    <property type="evidence" value="ECO:0007669"/>
    <property type="project" value="UniProtKB-KW"/>
</dbReference>
<comment type="caution">
    <text evidence="20">The sequence shown here is derived from an EMBL/GenBank/DDBJ whole genome shotgun (WGS) entry which is preliminary data.</text>
</comment>
<evidence type="ECO:0000256" key="5">
    <source>
        <dbReference type="ARBA" id="ARBA00022553"/>
    </source>
</evidence>
<dbReference type="InterPro" id="IPR007892">
    <property type="entry name" value="CHASE4"/>
</dbReference>
<protein>
    <recommendedName>
        <fullName evidence="13">Circadian input-output histidine kinase CikA</fullName>
        <ecNumber evidence="4">2.7.13.3</ecNumber>
    </recommendedName>
</protein>
<dbReference type="EMBL" id="RSAS01000328">
    <property type="protein sequence ID" value="RRR73622.1"/>
    <property type="molecule type" value="Genomic_DNA"/>
</dbReference>
<feature type="domain" description="Histidine kinase" evidence="17">
    <location>
        <begin position="492"/>
        <end position="717"/>
    </location>
</feature>
<keyword evidence="6" id="KW-0808">Transferase</keyword>
<dbReference type="PANTHER" id="PTHR43047:SF63">
    <property type="entry name" value="HISTIDINE KINASE"/>
    <property type="match status" value="1"/>
</dbReference>
<dbReference type="PROSITE" id="PS50109">
    <property type="entry name" value="HIS_KIN"/>
    <property type="match status" value="1"/>
</dbReference>
<keyword evidence="8" id="KW-0418">Kinase</keyword>
<dbReference type="InterPro" id="IPR003661">
    <property type="entry name" value="HisK_dim/P_dom"/>
</dbReference>
<evidence type="ECO:0000259" key="17">
    <source>
        <dbReference type="PROSITE" id="PS50109"/>
    </source>
</evidence>
<dbReference type="Pfam" id="PF00072">
    <property type="entry name" value="Response_reg"/>
    <property type="match status" value="2"/>
</dbReference>
<dbReference type="InterPro" id="IPR000014">
    <property type="entry name" value="PAS"/>
</dbReference>
<evidence type="ECO:0000256" key="13">
    <source>
        <dbReference type="ARBA" id="ARBA00074306"/>
    </source>
</evidence>
<dbReference type="Gene3D" id="3.30.565.10">
    <property type="entry name" value="Histidine kinase-like ATPase, C-terminal domain"/>
    <property type="match status" value="1"/>
</dbReference>
<name>A0A426U237_9CHLR</name>
<dbReference type="AlphaFoldDB" id="A0A426U237"/>
<dbReference type="InterPro" id="IPR011006">
    <property type="entry name" value="CheY-like_superfamily"/>
</dbReference>
<feature type="domain" description="Response regulatory" evidence="18">
    <location>
        <begin position="870"/>
        <end position="986"/>
    </location>
</feature>
<evidence type="ECO:0000256" key="10">
    <source>
        <dbReference type="ARBA" id="ARBA00023012"/>
    </source>
</evidence>
<dbReference type="SUPFAM" id="SSF55785">
    <property type="entry name" value="PYP-like sensor domain (PAS domain)"/>
    <property type="match status" value="1"/>
</dbReference>
<feature type="coiled-coil region" evidence="15">
    <location>
        <begin position="344"/>
        <end position="371"/>
    </location>
</feature>
<feature type="domain" description="Response regulatory" evidence="18">
    <location>
        <begin position="749"/>
        <end position="862"/>
    </location>
</feature>
<reference evidence="20 21" key="1">
    <citation type="submission" date="2018-12" db="EMBL/GenBank/DDBJ databases">
        <title>Genome Sequence of Candidatus Viridilinea halotolerans isolated from saline sulfide-rich spring.</title>
        <authorList>
            <person name="Grouzdev D.S."/>
            <person name="Burganskaya E.I."/>
            <person name="Krutkina M.S."/>
            <person name="Sukhacheva M.V."/>
            <person name="Gorlenko V.M."/>
        </authorList>
    </citation>
    <scope>NUCLEOTIDE SEQUENCE [LARGE SCALE GENOMIC DNA]</scope>
    <source>
        <strain evidence="20">Chok-6</strain>
    </source>
</reference>
<proteinExistence type="inferred from homology"/>
<dbReference type="GO" id="GO:0000155">
    <property type="term" value="F:phosphorelay sensor kinase activity"/>
    <property type="evidence" value="ECO:0007669"/>
    <property type="project" value="InterPro"/>
</dbReference>
<dbReference type="CDD" id="cd06225">
    <property type="entry name" value="HAMP"/>
    <property type="match status" value="1"/>
</dbReference>
<comment type="catalytic activity">
    <reaction evidence="1">
        <text>ATP + protein L-histidine = ADP + protein N-phospho-L-histidine.</text>
        <dbReference type="EC" id="2.7.13.3"/>
    </reaction>
</comment>
<evidence type="ECO:0000256" key="16">
    <source>
        <dbReference type="SAM" id="Phobius"/>
    </source>
</evidence>
<evidence type="ECO:0000256" key="4">
    <source>
        <dbReference type="ARBA" id="ARBA00012438"/>
    </source>
</evidence>
<dbReference type="Pfam" id="PF00672">
    <property type="entry name" value="HAMP"/>
    <property type="match status" value="1"/>
</dbReference>
<dbReference type="GO" id="GO:0005886">
    <property type="term" value="C:plasma membrane"/>
    <property type="evidence" value="ECO:0007669"/>
    <property type="project" value="TreeGrafter"/>
</dbReference>
<dbReference type="FunFam" id="1.10.287.130:FF:000038">
    <property type="entry name" value="Sensory transduction histidine kinase"/>
    <property type="match status" value="1"/>
</dbReference>
<keyword evidence="16" id="KW-1133">Transmembrane helix</keyword>
<keyword evidence="15" id="KW-0175">Coiled coil</keyword>
<keyword evidence="7" id="KW-0547">Nucleotide-binding</keyword>
<keyword evidence="16" id="KW-0812">Transmembrane</keyword>
<keyword evidence="9" id="KW-0067">ATP-binding</keyword>
<evidence type="ECO:0000313" key="21">
    <source>
        <dbReference type="Proteomes" id="UP000280307"/>
    </source>
</evidence>
<evidence type="ECO:0000256" key="9">
    <source>
        <dbReference type="ARBA" id="ARBA00022840"/>
    </source>
</evidence>
<evidence type="ECO:0000256" key="7">
    <source>
        <dbReference type="ARBA" id="ARBA00022741"/>
    </source>
</evidence>
<dbReference type="SMART" id="SM00387">
    <property type="entry name" value="HATPase_c"/>
    <property type="match status" value="1"/>
</dbReference>
<dbReference type="PRINTS" id="PR00344">
    <property type="entry name" value="BCTRLSENSOR"/>
</dbReference>
<dbReference type="SUPFAM" id="SSF52172">
    <property type="entry name" value="CheY-like"/>
    <property type="match status" value="2"/>
</dbReference>
<dbReference type="SMART" id="SM00448">
    <property type="entry name" value="REC"/>
    <property type="match status" value="2"/>
</dbReference>
<evidence type="ECO:0000256" key="11">
    <source>
        <dbReference type="ARBA" id="ARBA00023136"/>
    </source>
</evidence>